<sequence>MTPTIPAPLLHRRSPSSFGTAADRNAGTASGTPQDVVVESLGGYRLVRRLGAGANSEVWLGSDGAETVAVKVYRAEADGARIDAEIEALGRASHRHILRLEDLAMGPGGNPCLVLQRLSSLSLAGLLARSAPTPGEAVTILVPLVRAVAELHRVGVAHGALRASAVLFDDSGAAVLAGLGRAILFGDFPADSGASLPPARMAVESSVAHDLAGLVSICTATATRDEELSRWLSSCSPRDGHDFAEELVERLYSSADPTPVRLGLLRGHRELESRAGPGSIPERIGGMGRPAAEPVAPLPATDPAATDPATTDPATTGLASTELASLLHLPDDAANSLMRWMGALLERGPIATVKARVGEVLRPVRKAVWIVAGLVAVVVVAVTAVLPPGASGRDDPPVAVPVETTATPAALGPAVSAAIGGDDPALAAIALLDARAGCFSALSVLCLDAVDQQGSAAMSADAAQIRLLQAGGVAEGSTGVPPHSLQAESSPTTSDRLTAKVVERLGDSVLLAVTVTDSTGTDATGTPSGFSVLLIRIDGEWRIRDVLATGGPAG</sequence>
<dbReference type="Proteomes" id="UP000298488">
    <property type="component" value="Unassembled WGS sequence"/>
</dbReference>
<name>A0A4R8V9K5_9MICO</name>
<feature type="region of interest" description="Disordered" evidence="2">
    <location>
        <begin position="272"/>
        <end position="316"/>
    </location>
</feature>
<keyword evidence="1" id="KW-0067">ATP-binding</keyword>
<evidence type="ECO:0000313" key="5">
    <source>
        <dbReference type="Proteomes" id="UP000298488"/>
    </source>
</evidence>
<proteinExistence type="predicted"/>
<feature type="compositionally biased region" description="Low complexity" evidence="2">
    <location>
        <begin position="294"/>
        <end position="316"/>
    </location>
</feature>
<evidence type="ECO:0000256" key="1">
    <source>
        <dbReference type="PROSITE-ProRule" id="PRU10141"/>
    </source>
</evidence>
<evidence type="ECO:0000256" key="2">
    <source>
        <dbReference type="SAM" id="MobiDB-lite"/>
    </source>
</evidence>
<evidence type="ECO:0000313" key="4">
    <source>
        <dbReference type="EMBL" id="TFB78730.1"/>
    </source>
</evidence>
<dbReference type="AlphaFoldDB" id="A0A4R8V9K5"/>
<dbReference type="Gene3D" id="1.10.510.10">
    <property type="entry name" value="Transferase(Phosphotransferase) domain 1"/>
    <property type="match status" value="1"/>
</dbReference>
<dbReference type="Gene3D" id="3.30.200.20">
    <property type="entry name" value="Phosphorylase Kinase, domain 1"/>
    <property type="match status" value="1"/>
</dbReference>
<keyword evidence="1" id="KW-0547">Nucleotide-binding</keyword>
<dbReference type="GO" id="GO:0004672">
    <property type="term" value="F:protein kinase activity"/>
    <property type="evidence" value="ECO:0007669"/>
    <property type="project" value="InterPro"/>
</dbReference>
<organism evidence="4 5">
    <name type="scientific">Terrimesophilobacter mesophilus</name>
    <dbReference type="NCBI Taxonomy" id="433647"/>
    <lineage>
        <taxon>Bacteria</taxon>
        <taxon>Bacillati</taxon>
        <taxon>Actinomycetota</taxon>
        <taxon>Actinomycetes</taxon>
        <taxon>Micrococcales</taxon>
        <taxon>Microbacteriaceae</taxon>
        <taxon>Terrimesophilobacter</taxon>
    </lineage>
</organism>
<dbReference type="Pfam" id="PF00069">
    <property type="entry name" value="Pkinase"/>
    <property type="match status" value="1"/>
</dbReference>
<keyword evidence="5" id="KW-1185">Reference proteome</keyword>
<feature type="region of interest" description="Disordered" evidence="2">
    <location>
        <begin position="1"/>
        <end position="34"/>
    </location>
</feature>
<protein>
    <recommendedName>
        <fullName evidence="3">Protein kinase domain-containing protein</fullName>
    </recommendedName>
</protein>
<dbReference type="PROSITE" id="PS00107">
    <property type="entry name" value="PROTEIN_KINASE_ATP"/>
    <property type="match status" value="1"/>
</dbReference>
<accession>A0A4R8V9K5</accession>
<dbReference type="GO" id="GO:0005524">
    <property type="term" value="F:ATP binding"/>
    <property type="evidence" value="ECO:0007669"/>
    <property type="project" value="UniProtKB-UniRule"/>
</dbReference>
<dbReference type="InterPro" id="IPR011009">
    <property type="entry name" value="Kinase-like_dom_sf"/>
</dbReference>
<dbReference type="SUPFAM" id="SSF56112">
    <property type="entry name" value="Protein kinase-like (PK-like)"/>
    <property type="match status" value="1"/>
</dbReference>
<gene>
    <name evidence="4" type="ORF">E3N84_00720</name>
</gene>
<dbReference type="SMART" id="SM00220">
    <property type="entry name" value="S_TKc"/>
    <property type="match status" value="1"/>
</dbReference>
<dbReference type="InterPro" id="IPR000719">
    <property type="entry name" value="Prot_kinase_dom"/>
</dbReference>
<reference evidence="4 5" key="1">
    <citation type="submission" date="2019-03" db="EMBL/GenBank/DDBJ databases">
        <title>Genomics of glacier-inhabiting Cryobacterium strains.</title>
        <authorList>
            <person name="Liu Q."/>
            <person name="Xin Y.-H."/>
        </authorList>
    </citation>
    <scope>NUCLEOTIDE SEQUENCE [LARGE SCALE GENOMIC DNA]</scope>
    <source>
        <strain evidence="4 5">CGMCC 1.10440</strain>
    </source>
</reference>
<evidence type="ECO:0000259" key="3">
    <source>
        <dbReference type="PROSITE" id="PS50011"/>
    </source>
</evidence>
<comment type="caution">
    <text evidence="4">The sequence shown here is derived from an EMBL/GenBank/DDBJ whole genome shotgun (WGS) entry which is preliminary data.</text>
</comment>
<feature type="binding site" evidence="1">
    <location>
        <position position="71"/>
    </location>
    <ligand>
        <name>ATP</name>
        <dbReference type="ChEBI" id="CHEBI:30616"/>
    </ligand>
</feature>
<dbReference type="OrthoDB" id="5125808at2"/>
<dbReference type="EMBL" id="SOFI01000003">
    <property type="protein sequence ID" value="TFB78730.1"/>
    <property type="molecule type" value="Genomic_DNA"/>
</dbReference>
<feature type="domain" description="Protein kinase" evidence="3">
    <location>
        <begin position="44"/>
        <end position="370"/>
    </location>
</feature>
<dbReference type="PROSITE" id="PS50011">
    <property type="entry name" value="PROTEIN_KINASE_DOM"/>
    <property type="match status" value="1"/>
</dbReference>
<dbReference type="InterPro" id="IPR017441">
    <property type="entry name" value="Protein_kinase_ATP_BS"/>
</dbReference>